<feature type="signal peptide" evidence="3">
    <location>
        <begin position="1"/>
        <end position="17"/>
    </location>
</feature>
<keyword evidence="2" id="KW-0812">Transmembrane</keyword>
<protein>
    <recommendedName>
        <fullName evidence="4">Acyltransferase 3 domain-containing protein</fullName>
    </recommendedName>
</protein>
<dbReference type="PANTHER" id="PTHR11161:SF72">
    <property type="entry name" value="FI21449P1"/>
    <property type="match status" value="1"/>
</dbReference>
<evidence type="ECO:0000256" key="2">
    <source>
        <dbReference type="SAM" id="Phobius"/>
    </source>
</evidence>
<evidence type="ECO:0000256" key="3">
    <source>
        <dbReference type="SAM" id="SignalP"/>
    </source>
</evidence>
<feature type="transmembrane region" description="Helical" evidence="2">
    <location>
        <begin position="248"/>
        <end position="270"/>
    </location>
</feature>
<keyword evidence="2" id="KW-0472">Membrane</keyword>
<dbReference type="Proteomes" id="UP001152562">
    <property type="component" value="Unassembled WGS sequence"/>
</dbReference>
<proteinExistence type="predicted"/>
<feature type="transmembrane region" description="Helical" evidence="2">
    <location>
        <begin position="143"/>
        <end position="164"/>
    </location>
</feature>
<feature type="transmembrane region" description="Helical" evidence="2">
    <location>
        <begin position="207"/>
        <end position="228"/>
    </location>
</feature>
<evidence type="ECO:0000256" key="1">
    <source>
        <dbReference type="SAM" id="MobiDB-lite"/>
    </source>
</evidence>
<gene>
    <name evidence="5" type="ORF">PIBRA_LOCUS8880</name>
</gene>
<evidence type="ECO:0000313" key="5">
    <source>
        <dbReference type="EMBL" id="CAH4032499.1"/>
    </source>
</evidence>
<feature type="transmembrane region" description="Helical" evidence="2">
    <location>
        <begin position="354"/>
        <end position="375"/>
    </location>
</feature>
<feature type="region of interest" description="Disordered" evidence="1">
    <location>
        <begin position="612"/>
        <end position="633"/>
    </location>
</feature>
<organism evidence="5 6">
    <name type="scientific">Pieris brassicae</name>
    <name type="common">White butterfly</name>
    <name type="synonym">Large white butterfly</name>
    <dbReference type="NCBI Taxonomy" id="7116"/>
    <lineage>
        <taxon>Eukaryota</taxon>
        <taxon>Metazoa</taxon>
        <taxon>Ecdysozoa</taxon>
        <taxon>Arthropoda</taxon>
        <taxon>Hexapoda</taxon>
        <taxon>Insecta</taxon>
        <taxon>Pterygota</taxon>
        <taxon>Neoptera</taxon>
        <taxon>Endopterygota</taxon>
        <taxon>Lepidoptera</taxon>
        <taxon>Glossata</taxon>
        <taxon>Ditrysia</taxon>
        <taxon>Papilionoidea</taxon>
        <taxon>Pieridae</taxon>
        <taxon>Pierinae</taxon>
        <taxon>Pieris</taxon>
    </lineage>
</organism>
<feature type="transmembrane region" description="Helical" evidence="2">
    <location>
        <begin position="565"/>
        <end position="595"/>
    </location>
</feature>
<feature type="transmembrane region" description="Helical" evidence="2">
    <location>
        <begin position="508"/>
        <end position="528"/>
    </location>
</feature>
<dbReference type="Pfam" id="PF01757">
    <property type="entry name" value="Acyl_transf_3"/>
    <property type="match status" value="1"/>
</dbReference>
<dbReference type="EMBL" id="CALOZG010000029">
    <property type="protein sequence ID" value="CAH4032499.1"/>
    <property type="molecule type" value="Genomic_DNA"/>
</dbReference>
<feature type="transmembrane region" description="Helical" evidence="2">
    <location>
        <begin position="382"/>
        <end position="403"/>
    </location>
</feature>
<feature type="transmembrane region" description="Helical" evidence="2">
    <location>
        <begin position="291"/>
        <end position="311"/>
    </location>
</feature>
<name>A0A9P0XF03_PIEBR</name>
<keyword evidence="6" id="KW-1185">Reference proteome</keyword>
<keyword evidence="3" id="KW-0732">Signal</keyword>
<evidence type="ECO:0000259" key="4">
    <source>
        <dbReference type="Pfam" id="PF01757"/>
    </source>
</evidence>
<dbReference type="InterPro" id="IPR002656">
    <property type="entry name" value="Acyl_transf_3_dom"/>
</dbReference>
<feature type="domain" description="Acyltransferase 3" evidence="4">
    <location>
        <begin position="202"/>
        <end position="591"/>
    </location>
</feature>
<feature type="transmembrane region" description="Helical" evidence="2">
    <location>
        <begin position="429"/>
        <end position="453"/>
    </location>
</feature>
<evidence type="ECO:0000313" key="6">
    <source>
        <dbReference type="Proteomes" id="UP001152562"/>
    </source>
</evidence>
<accession>A0A9P0XF03</accession>
<dbReference type="AlphaFoldDB" id="A0A9P0XF03"/>
<feature type="chain" id="PRO_5040173830" description="Acyltransferase 3 domain-containing protein" evidence="3">
    <location>
        <begin position="18"/>
        <end position="633"/>
    </location>
</feature>
<reference evidence="5" key="1">
    <citation type="submission" date="2022-05" db="EMBL/GenBank/DDBJ databases">
        <authorList>
            <person name="Okamura Y."/>
        </authorList>
    </citation>
    <scope>NUCLEOTIDE SEQUENCE</scope>
</reference>
<sequence>MQCSLFFILAVCVGSFASKTELNATLLEWFPPFFSLDDWGSCQRPMDKYCIVDAVLHSSKPSPLLDVLKLYSSEMYKHYNRTQIHRGVCVSRCPGKNNTENLVEAAQGCIDENIKAYDLEAEVVSAKWCNTAGVSRVSKSARVMAVIMITLLVIIVAATVVSFVDPKMGNRYLMAFSLKKNWEILTRSRSDPKSESRLNCFAGFDGIKVLGIQSVFFTHIILIHAYAYTDNPEFIERFYDQFVWKVLMNSPLLLQAFFVMTGFMTAYMTLIVSEKRKITIFGCFYSIANRWFRLAPVVIFVLWFTMAWFPLMGSGPHWSWVVEKEAQECSEIWWYYLFFAQNLIGTERFCLSHLWYVGADMQFHIVGMLLLLVLVRYRKMALPILLPLFIAPGIASAATNWVYEYPPIIVGQPPEVLRRLFTGWPRMTIIYLAPWMNPGFFAGLATGFIHYSNEEKGIKLNEKKWFCTLSHISLHLCLVVSVIGVIFMGDDLPPWWATAVYSALDRNLIALFMSCMILGFANNCQSPLLKICSWRGFRVLGKLSYCAYIIHFIVLRLIMGSNTNLVHISIFSMICFVILTTILTYLACVPVYLIIELPMVQLWKAIFEAPRPSPPVEPSTVKMEPSNNGHAEV</sequence>
<dbReference type="GO" id="GO:0016747">
    <property type="term" value="F:acyltransferase activity, transferring groups other than amino-acyl groups"/>
    <property type="evidence" value="ECO:0007669"/>
    <property type="project" value="InterPro"/>
</dbReference>
<feature type="transmembrane region" description="Helical" evidence="2">
    <location>
        <begin position="540"/>
        <end position="559"/>
    </location>
</feature>
<feature type="transmembrane region" description="Helical" evidence="2">
    <location>
        <begin position="465"/>
        <end position="488"/>
    </location>
</feature>
<dbReference type="InterPro" id="IPR052728">
    <property type="entry name" value="O2_lipid_transport_reg"/>
</dbReference>
<comment type="caution">
    <text evidence="5">The sequence shown here is derived from an EMBL/GenBank/DDBJ whole genome shotgun (WGS) entry which is preliminary data.</text>
</comment>
<keyword evidence="2" id="KW-1133">Transmembrane helix</keyword>
<dbReference type="PANTHER" id="PTHR11161">
    <property type="entry name" value="O-ACYLTRANSFERASE"/>
    <property type="match status" value="1"/>
</dbReference>